<keyword evidence="1" id="KW-0732">Signal</keyword>
<keyword evidence="3" id="KW-1185">Reference proteome</keyword>
<sequence>MARIVYIIALFASMSAAVSIPKTDDLARRSIITTNSCGVAIGATCSSTVTTETCQLCYTDYINAYVTQEVYCCKP</sequence>
<proteinExistence type="predicted"/>
<organism evidence="2 3">
    <name type="scientific">Orbilia ellipsospora</name>
    <dbReference type="NCBI Taxonomy" id="2528407"/>
    <lineage>
        <taxon>Eukaryota</taxon>
        <taxon>Fungi</taxon>
        <taxon>Dikarya</taxon>
        <taxon>Ascomycota</taxon>
        <taxon>Pezizomycotina</taxon>
        <taxon>Orbiliomycetes</taxon>
        <taxon>Orbiliales</taxon>
        <taxon>Orbiliaceae</taxon>
        <taxon>Orbilia</taxon>
    </lineage>
</organism>
<evidence type="ECO:0000256" key="1">
    <source>
        <dbReference type="SAM" id="SignalP"/>
    </source>
</evidence>
<evidence type="ECO:0000313" key="2">
    <source>
        <dbReference type="EMBL" id="KAK6531839.1"/>
    </source>
</evidence>
<dbReference type="AlphaFoldDB" id="A0AAV9X0C4"/>
<feature type="signal peptide" evidence="1">
    <location>
        <begin position="1"/>
        <end position="17"/>
    </location>
</feature>
<accession>A0AAV9X0C4</accession>
<gene>
    <name evidence="2" type="ORF">TWF694_003004</name>
</gene>
<dbReference type="EMBL" id="JAVHJO010000012">
    <property type="protein sequence ID" value="KAK6531839.1"/>
    <property type="molecule type" value="Genomic_DNA"/>
</dbReference>
<feature type="chain" id="PRO_5043620234" evidence="1">
    <location>
        <begin position="18"/>
        <end position="75"/>
    </location>
</feature>
<evidence type="ECO:0000313" key="3">
    <source>
        <dbReference type="Proteomes" id="UP001365542"/>
    </source>
</evidence>
<comment type="caution">
    <text evidence="2">The sequence shown here is derived from an EMBL/GenBank/DDBJ whole genome shotgun (WGS) entry which is preliminary data.</text>
</comment>
<protein>
    <submittedName>
        <fullName evidence="2">Uncharacterized protein</fullName>
    </submittedName>
</protein>
<reference evidence="2 3" key="1">
    <citation type="submission" date="2019-10" db="EMBL/GenBank/DDBJ databases">
        <authorList>
            <person name="Palmer J.M."/>
        </authorList>
    </citation>
    <scope>NUCLEOTIDE SEQUENCE [LARGE SCALE GENOMIC DNA]</scope>
    <source>
        <strain evidence="2 3">TWF694</strain>
    </source>
</reference>
<name>A0AAV9X0C4_9PEZI</name>
<dbReference type="Proteomes" id="UP001365542">
    <property type="component" value="Unassembled WGS sequence"/>
</dbReference>